<keyword evidence="4 11" id="KW-0032">Aminotransferase</keyword>
<evidence type="ECO:0000256" key="9">
    <source>
        <dbReference type="ARBA" id="ARBA00048449"/>
    </source>
</evidence>
<dbReference type="Proteomes" id="UP000004535">
    <property type="component" value="Unassembled WGS sequence"/>
</dbReference>
<dbReference type="Gene3D" id="3.90.1150.10">
    <property type="entry name" value="Aspartate Aminotransferase, domain 1"/>
    <property type="match status" value="1"/>
</dbReference>
<dbReference type="AlphaFoldDB" id="B9BVV5"/>
<feature type="binding site" evidence="11">
    <location>
        <position position="331"/>
    </location>
    <ligand>
        <name>substrate</name>
    </ligand>
</feature>
<evidence type="ECO:0000256" key="8">
    <source>
        <dbReference type="ARBA" id="ARBA00022898"/>
    </source>
</evidence>
<keyword evidence="7 11" id="KW-0093">Biotin biosynthesis</keyword>
<dbReference type="InterPro" id="IPR015421">
    <property type="entry name" value="PyrdxlP-dep_Trfase_major"/>
</dbReference>
<dbReference type="InterPro" id="IPR005814">
    <property type="entry name" value="Aminotrans_3"/>
</dbReference>
<comment type="catalytic activity">
    <reaction evidence="9 11">
        <text>(8S)-8-amino-7-oxononanoate + S-adenosyl-L-methionine = S-adenosyl-4-methylsulfanyl-2-oxobutanoate + (7R,8S)-7,8-diammoniononanoate</text>
        <dbReference type="Rhea" id="RHEA:16861"/>
        <dbReference type="ChEBI" id="CHEBI:16490"/>
        <dbReference type="ChEBI" id="CHEBI:59789"/>
        <dbReference type="ChEBI" id="CHEBI:149468"/>
        <dbReference type="ChEBI" id="CHEBI:149469"/>
        <dbReference type="EC" id="2.6.1.62"/>
    </reaction>
</comment>
<feature type="binding site" evidence="11">
    <location>
        <position position="103"/>
    </location>
    <ligand>
        <name>substrate</name>
    </ligand>
</feature>
<keyword evidence="5 11" id="KW-0808">Transferase</keyword>
<evidence type="ECO:0000256" key="1">
    <source>
        <dbReference type="ARBA" id="ARBA00001933"/>
    </source>
</evidence>
<dbReference type="InterPro" id="IPR015422">
    <property type="entry name" value="PyrdxlP-dep_Trfase_small"/>
</dbReference>
<evidence type="ECO:0000313" key="12">
    <source>
        <dbReference type="EMBL" id="EEE05127.1"/>
    </source>
</evidence>
<dbReference type="PANTHER" id="PTHR42684">
    <property type="entry name" value="ADENOSYLMETHIONINE-8-AMINO-7-OXONONANOATE AMINOTRANSFERASE"/>
    <property type="match status" value="1"/>
</dbReference>
<feature type="binding site" evidence="11">
    <location>
        <position position="196"/>
    </location>
    <ligand>
        <name>substrate</name>
    </ligand>
</feature>
<dbReference type="GO" id="GO:0045303">
    <property type="term" value="F:diaminobutyrate-2-oxoglutarate transaminase activity"/>
    <property type="evidence" value="ECO:0007669"/>
    <property type="project" value="UniProtKB-EC"/>
</dbReference>
<comment type="cofactor">
    <cofactor evidence="1 11">
        <name>pyridoxal 5'-phosphate</name>
        <dbReference type="ChEBI" id="CHEBI:597326"/>
    </cofactor>
</comment>
<dbReference type="PANTHER" id="PTHR42684:SF17">
    <property type="entry name" value="ADENOSYLMETHIONINE-8-AMINO-7-OXONONANOATE AMINOTRANSFERASE"/>
    <property type="match status" value="1"/>
</dbReference>
<protein>
    <recommendedName>
        <fullName evidence="11">Adenosylmethionine-8-amino-7-oxononanoate aminotransferase</fullName>
        <ecNumber evidence="11">2.6.1.62</ecNumber>
    </recommendedName>
    <alternativeName>
        <fullName evidence="11">7,8-diamino-pelargonic acid aminotransferase</fullName>
        <shortName evidence="11">DAPA AT</shortName>
        <shortName evidence="11">DAPA aminotransferase</shortName>
    </alternativeName>
    <alternativeName>
        <fullName evidence="11">7,8-diaminononanoate synthase</fullName>
        <shortName evidence="11">DANS</shortName>
    </alternativeName>
    <alternativeName>
        <fullName evidence="11">Diaminopelargonic acid synthase</fullName>
    </alternativeName>
</protein>
<evidence type="ECO:0000313" key="13">
    <source>
        <dbReference type="Proteomes" id="UP000004535"/>
    </source>
</evidence>
<comment type="pathway">
    <text evidence="3 11">Cofactor biosynthesis; biotin biosynthesis; 7,8-diaminononanoate from 8-amino-7-oxononanoate (SAM route): step 1/1.</text>
</comment>
<evidence type="ECO:0000256" key="4">
    <source>
        <dbReference type="ARBA" id="ARBA00022576"/>
    </source>
</evidence>
<evidence type="ECO:0000256" key="3">
    <source>
        <dbReference type="ARBA" id="ARBA00005063"/>
    </source>
</evidence>
<evidence type="ECO:0000256" key="7">
    <source>
        <dbReference type="ARBA" id="ARBA00022756"/>
    </source>
</evidence>
<dbReference type="GO" id="GO:0004015">
    <property type="term" value="F:adenosylmethionine-8-amino-7-oxononanoate transaminase activity"/>
    <property type="evidence" value="ECO:0007669"/>
    <property type="project" value="UniProtKB-UniRule"/>
</dbReference>
<dbReference type="InterPro" id="IPR005815">
    <property type="entry name" value="BioA"/>
</dbReference>
<sequence>MQGAAEHANLCAFSCRARRRPHDGCPRVRAASDDAARRRFTPGVALSTSAPDDWVARSLRAVWHPCTQMKHHERLPLVPVARGAGVWLYDRDGRRYFDAISSWWVNLFGHANPDINAALKDQLDTLEHAMLAGCTHEPAIELAERLHALTANTLGHAFFASDGASAVEIALKMSFHAWRNRGRADKREFACVANGYHGETIGALGVTDVALFKDAYDPLIRHAHVVASPDARGALPGETAADVAGRALADVRRLFIERGERIAALIVEPLVQCAAGMAMHDPSYVRGLRALCDEFDVHLIADEIAVGCGRTGTFFACEQAGVWPDFLCLSKGISGGYLPLSLVLTRDDVFAAFYDDDTTRGFLHSHSYTGNPLACRAAVATLDLFARDDVLASNARKSAALRAALAPLTAHPEVRHLRERGTLFAFDVALDGDAARGFSRRFFERALEHELLLRPIGTTVYLMPPYVLSDDDIAWLAQRTRDTLEATLAESAR</sequence>
<dbReference type="EMBL" id="ACFC01000011">
    <property type="protein sequence ID" value="EEE05127.1"/>
    <property type="molecule type" value="Genomic_DNA"/>
</dbReference>
<dbReference type="HAMAP" id="MF_00834">
    <property type="entry name" value="BioA"/>
    <property type="match status" value="1"/>
</dbReference>
<comment type="similarity">
    <text evidence="11">Belongs to the class-III pyridoxal-phosphate-dependent aminotransferase family. BioA subfamily.</text>
</comment>
<organism evidence="12 13">
    <name type="scientific">Burkholderia multivorans CGD2</name>
    <dbReference type="NCBI Taxonomy" id="513052"/>
    <lineage>
        <taxon>Bacteria</taxon>
        <taxon>Pseudomonadati</taxon>
        <taxon>Pseudomonadota</taxon>
        <taxon>Betaproteobacteria</taxon>
        <taxon>Burkholderiales</taxon>
        <taxon>Burkholderiaceae</taxon>
        <taxon>Burkholderia</taxon>
        <taxon>Burkholderia cepacia complex</taxon>
    </lineage>
</organism>
<comment type="caution">
    <text evidence="12">The sequence shown here is derived from an EMBL/GenBank/DDBJ whole genome shotgun (WGS) entry which is preliminary data.</text>
</comment>
<dbReference type="GO" id="GO:0005737">
    <property type="term" value="C:cytoplasm"/>
    <property type="evidence" value="ECO:0007669"/>
    <property type="project" value="UniProtKB-SubCell"/>
</dbReference>
<dbReference type="GO" id="GO:0009102">
    <property type="term" value="P:biotin biosynthetic process"/>
    <property type="evidence" value="ECO:0007669"/>
    <property type="project" value="UniProtKB-UniRule"/>
</dbReference>
<comment type="catalytic activity">
    <reaction evidence="10">
        <text>L-2,4-diaminobutanoate + 2-oxoglutarate = L-aspartate 4-semialdehyde + L-glutamate</text>
        <dbReference type="Rhea" id="RHEA:11160"/>
        <dbReference type="ChEBI" id="CHEBI:16810"/>
        <dbReference type="ChEBI" id="CHEBI:29985"/>
        <dbReference type="ChEBI" id="CHEBI:58761"/>
        <dbReference type="ChEBI" id="CHEBI:537519"/>
        <dbReference type="EC" id="2.6.1.76"/>
    </reaction>
</comment>
<feature type="binding site" evidence="11">
    <location>
        <position position="365"/>
    </location>
    <ligand>
        <name>substrate</name>
    </ligand>
</feature>
<keyword evidence="8 11" id="KW-0663">Pyridoxal phosphate</keyword>
<evidence type="ECO:0000256" key="10">
    <source>
        <dbReference type="ARBA" id="ARBA00049111"/>
    </source>
</evidence>
<dbReference type="GO" id="GO:0030170">
    <property type="term" value="F:pyridoxal phosphate binding"/>
    <property type="evidence" value="ECO:0007669"/>
    <property type="project" value="UniProtKB-UniRule"/>
</dbReference>
<dbReference type="CDD" id="cd00610">
    <property type="entry name" value="OAT_like"/>
    <property type="match status" value="1"/>
</dbReference>
<dbReference type="NCBIfam" id="NF004624">
    <property type="entry name" value="PRK05964.1"/>
    <property type="match status" value="1"/>
</dbReference>
<evidence type="ECO:0000256" key="11">
    <source>
        <dbReference type="HAMAP-Rule" id="MF_00834"/>
    </source>
</evidence>
<name>B9BVV5_9BURK</name>
<feature type="binding site" evidence="11">
    <location>
        <position position="454"/>
    </location>
    <ligand>
        <name>substrate</name>
    </ligand>
</feature>
<keyword evidence="11" id="KW-0963">Cytoplasm</keyword>
<dbReference type="EC" id="2.6.1.62" evidence="11"/>
<dbReference type="PROSITE" id="PS00600">
    <property type="entry name" value="AA_TRANSFER_CLASS_3"/>
    <property type="match status" value="1"/>
</dbReference>
<comment type="pathway">
    <text evidence="2">Amine and polyamine biosynthesis; ectoine biosynthesis; L-ectoine from L-aspartate 4-semialdehyde: step 1/3.</text>
</comment>
<dbReference type="SUPFAM" id="SSF53383">
    <property type="entry name" value="PLP-dependent transferases"/>
    <property type="match status" value="1"/>
</dbReference>
<feature type="binding site" evidence="11">
    <location>
        <begin position="163"/>
        <end position="164"/>
    </location>
    <ligand>
        <name>pyridoxal 5'-phosphate</name>
        <dbReference type="ChEBI" id="CHEBI:597326"/>
    </ligand>
</feature>
<feature type="site" description="Participates in the substrate recognition with KAPA and in a stacking interaction with the adenine ring of SAM" evidence="11">
    <location>
        <position position="66"/>
    </location>
</feature>
<keyword evidence="6 11" id="KW-0949">S-adenosyl-L-methionine</keyword>
<feature type="binding site" evidence="11">
    <location>
        <position position="302"/>
    </location>
    <ligand>
        <name>pyridoxal 5'-phosphate</name>
        <dbReference type="ChEBI" id="CHEBI:597326"/>
    </ligand>
</feature>
<dbReference type="Gene3D" id="3.40.640.10">
    <property type="entry name" value="Type I PLP-dependent aspartate aminotransferase-like (Major domain)"/>
    <property type="match status" value="1"/>
</dbReference>
<dbReference type="InterPro" id="IPR049704">
    <property type="entry name" value="Aminotrans_3_PPA_site"/>
</dbReference>
<evidence type="ECO:0000256" key="6">
    <source>
        <dbReference type="ARBA" id="ARBA00022691"/>
    </source>
</evidence>
<dbReference type="InterPro" id="IPR015424">
    <property type="entry name" value="PyrdxlP-dep_Trfase"/>
</dbReference>
<gene>
    <name evidence="11" type="primary">bioA</name>
    <name evidence="12" type="ORF">BURMUCGD2_0495</name>
</gene>
<dbReference type="Pfam" id="PF00202">
    <property type="entry name" value="Aminotran_3"/>
    <property type="match status" value="1"/>
</dbReference>
<evidence type="ECO:0000256" key="5">
    <source>
        <dbReference type="ARBA" id="ARBA00022679"/>
    </source>
</evidence>
<proteinExistence type="inferred from homology"/>
<dbReference type="PIRSF" id="PIRSF000521">
    <property type="entry name" value="Transaminase_4ab_Lys_Orn"/>
    <property type="match status" value="1"/>
</dbReference>
<comment type="function">
    <text evidence="11">Catalyzes the transfer of the alpha-amino group from S-adenosyl-L-methionine (SAM) to 7-keto-8-aminopelargonic acid (KAPA) to form 7,8-diaminopelargonic acid (DAPA). It is the only aminotransferase known to utilize SAM as an amino donor.</text>
</comment>
<reference evidence="12 13" key="1">
    <citation type="journal article" date="2012" name="J. Bacteriol.">
        <title>Draft Genome Sequence Determination for Cystic Fibrosis and Chronic Granulomatous Disease Burkholderia multivorans Isolates.</title>
        <authorList>
            <person name="Varga J.J."/>
            <person name="Losada L."/>
            <person name="Zelazny A.M."/>
            <person name="Brinkac L."/>
            <person name="Harkins D."/>
            <person name="Radune D."/>
            <person name="Hostetler J."/>
            <person name="Sampaio E.P."/>
            <person name="Ronning C.M."/>
            <person name="Nierman W.C."/>
            <person name="Greenberg D.E."/>
            <person name="Holland S.M."/>
            <person name="Goldberg J.B."/>
        </authorList>
    </citation>
    <scope>NUCLEOTIDE SEQUENCE [LARGE SCALE GENOMIC DNA]</scope>
    <source>
        <strain evidence="12 13">CGD2</strain>
    </source>
</reference>
<comment type="subunit">
    <text evidence="11">Homodimer.</text>
</comment>
<feature type="modified residue" description="N6-(pyridoxal phosphate)lysine" evidence="11">
    <location>
        <position position="331"/>
    </location>
</feature>
<dbReference type="NCBIfam" id="TIGR00508">
    <property type="entry name" value="bioA"/>
    <property type="match status" value="1"/>
</dbReference>
<dbReference type="FunFam" id="3.40.640.10:FF:000004">
    <property type="entry name" value="Acetylornithine aminotransferase"/>
    <property type="match status" value="1"/>
</dbReference>
<comment type="subcellular location">
    <subcellularLocation>
        <location evidence="11">Cytoplasm</location>
    </subcellularLocation>
</comment>
<accession>B9BVV5</accession>
<dbReference type="UniPathway" id="UPA00078">
    <property type="reaction ID" value="UER00160"/>
</dbReference>
<evidence type="ECO:0000256" key="2">
    <source>
        <dbReference type="ARBA" id="ARBA00004946"/>
    </source>
</evidence>
<feature type="binding site" evidence="11">
    <location>
        <begin position="366"/>
        <end position="367"/>
    </location>
    <ligand>
        <name>pyridoxal 5'-phosphate</name>
        <dbReference type="ChEBI" id="CHEBI:597326"/>
    </ligand>
</feature>